<keyword evidence="1" id="KW-0472">Membrane</keyword>
<comment type="caution">
    <text evidence="2">The sequence shown here is derived from an EMBL/GenBank/DDBJ whole genome shotgun (WGS) entry which is preliminary data.</text>
</comment>
<keyword evidence="1" id="KW-0812">Transmembrane</keyword>
<feature type="transmembrane region" description="Helical" evidence="1">
    <location>
        <begin position="133"/>
        <end position="155"/>
    </location>
</feature>
<dbReference type="RefSeq" id="WP_275475313.1">
    <property type="nucleotide sequence ID" value="NZ_CP162940.1"/>
</dbReference>
<accession>A0ABV5ABI7</accession>
<feature type="transmembrane region" description="Helical" evidence="1">
    <location>
        <begin position="161"/>
        <end position="182"/>
    </location>
</feature>
<proteinExistence type="predicted"/>
<sequence length="356" mass="39757">MDNVTHAAFGVGVFATYTAATGSPHEGSLAVAACVAAVAGAEWPDLDILARIFGGPVKYLYQHRQISHSIPLWFAASLLIAVITDAFVPGHFWRYAALAFAGTLTHILLDGFTTYGTRALWPFTNRRYRGDALFVIEPLYVILFIVGFAVIQTGGPYRATVYWLDALAIAFTLWRILLRLILGRRVRQWSAQFGDGREMKWRVVPTLFPIPHGYKYVLQEGVRFRFGSFTWNGRMVEEATVETATGPAVDYVLSETSVGRAMAWFAPMLFTKVDDDGRWTVVRLADASVRYFNFLPFSATVDLTIIAGGGYTVVNEGLRAQPVHIQKLWHDSFCALGDRVRLYIPSPRGYRSKSRA</sequence>
<organism evidence="2 3">
    <name type="scientific">Alicyclobacillus fastidiosus</name>
    <dbReference type="NCBI Taxonomy" id="392011"/>
    <lineage>
        <taxon>Bacteria</taxon>
        <taxon>Bacillati</taxon>
        <taxon>Bacillota</taxon>
        <taxon>Bacilli</taxon>
        <taxon>Bacillales</taxon>
        <taxon>Alicyclobacillaceae</taxon>
        <taxon>Alicyclobacillus</taxon>
    </lineage>
</organism>
<dbReference type="PANTHER" id="PTHR40031:SF1">
    <property type="entry name" value="MEMBRANE-BOUND METAL-DEPENDENT HYDROLASE"/>
    <property type="match status" value="1"/>
</dbReference>
<dbReference type="Pfam" id="PF04307">
    <property type="entry name" value="YdjM"/>
    <property type="match status" value="1"/>
</dbReference>
<evidence type="ECO:0000256" key="1">
    <source>
        <dbReference type="SAM" id="Phobius"/>
    </source>
</evidence>
<keyword evidence="2" id="KW-0378">Hydrolase</keyword>
<name>A0ABV5ABI7_9BACL</name>
<dbReference type="InterPro" id="IPR007404">
    <property type="entry name" value="YdjM-like"/>
</dbReference>
<dbReference type="EMBL" id="JBDXSU010000003">
    <property type="protein sequence ID" value="MFB5189636.1"/>
    <property type="molecule type" value="Genomic_DNA"/>
</dbReference>
<evidence type="ECO:0000313" key="3">
    <source>
        <dbReference type="Proteomes" id="UP001579974"/>
    </source>
</evidence>
<keyword evidence="3" id="KW-1185">Reference proteome</keyword>
<dbReference type="GO" id="GO:0016787">
    <property type="term" value="F:hydrolase activity"/>
    <property type="evidence" value="ECO:0007669"/>
    <property type="project" value="UniProtKB-KW"/>
</dbReference>
<feature type="transmembrane region" description="Helical" evidence="1">
    <location>
        <begin position="70"/>
        <end position="87"/>
    </location>
</feature>
<gene>
    <name evidence="2" type="ORF">KKP3000_002912</name>
</gene>
<keyword evidence="1" id="KW-1133">Transmembrane helix</keyword>
<feature type="transmembrane region" description="Helical" evidence="1">
    <location>
        <begin position="93"/>
        <end position="112"/>
    </location>
</feature>
<dbReference type="PANTHER" id="PTHR40031">
    <property type="entry name" value="HYPOTHETICAL MEMBRANE SPANNING PROTEIN"/>
    <property type="match status" value="1"/>
</dbReference>
<dbReference type="Proteomes" id="UP001579974">
    <property type="component" value="Unassembled WGS sequence"/>
</dbReference>
<reference evidence="2 3" key="1">
    <citation type="journal article" date="2024" name="Int. J. Mol. Sci.">
        <title>Exploration of Alicyclobacillus spp. Genome in Search of Antibiotic Resistance.</title>
        <authorList>
            <person name="Bucka-Kolendo J."/>
            <person name="Kiousi D.E."/>
            <person name="Dekowska A."/>
            <person name="Mikolajczuk-Szczyrba A."/>
            <person name="Karadedos D.M."/>
            <person name="Michael P."/>
            <person name="Galanis A."/>
            <person name="Sokolowska B."/>
        </authorList>
    </citation>
    <scope>NUCLEOTIDE SEQUENCE [LARGE SCALE GENOMIC DNA]</scope>
    <source>
        <strain evidence="2 3">KKP 3000</strain>
    </source>
</reference>
<protein>
    <submittedName>
        <fullName evidence="2">Metal-dependent hydrolase</fullName>
    </submittedName>
</protein>
<evidence type="ECO:0000313" key="2">
    <source>
        <dbReference type="EMBL" id="MFB5189636.1"/>
    </source>
</evidence>
<dbReference type="InterPro" id="IPR053170">
    <property type="entry name" value="Transcription_regulator"/>
</dbReference>